<feature type="domain" description="Response regulatory" evidence="11">
    <location>
        <begin position="808"/>
        <end position="924"/>
    </location>
</feature>
<dbReference type="SMART" id="SM00448">
    <property type="entry name" value="REC"/>
    <property type="match status" value="2"/>
</dbReference>
<dbReference type="EMBL" id="CP012673">
    <property type="protein sequence ID" value="AUX46494.1"/>
    <property type="molecule type" value="Genomic_DNA"/>
</dbReference>
<dbReference type="CDD" id="cd00156">
    <property type="entry name" value="REC"/>
    <property type="match status" value="1"/>
</dbReference>
<dbReference type="InterPro" id="IPR013656">
    <property type="entry name" value="PAS_4"/>
</dbReference>
<evidence type="ECO:0000256" key="7">
    <source>
        <dbReference type="ARBA" id="ARBA00023136"/>
    </source>
</evidence>
<dbReference type="InterPro" id="IPR036890">
    <property type="entry name" value="HATPase_C_sf"/>
</dbReference>
<dbReference type="CDD" id="cd00130">
    <property type="entry name" value="PAS"/>
    <property type="match status" value="2"/>
</dbReference>
<dbReference type="SUPFAM" id="SSF47384">
    <property type="entry name" value="Homodimeric domain of signal transducing histidine kinase"/>
    <property type="match status" value="1"/>
</dbReference>
<dbReference type="PANTHER" id="PTHR43547:SF2">
    <property type="entry name" value="HYBRID SIGNAL TRANSDUCTION HISTIDINE KINASE C"/>
    <property type="match status" value="1"/>
</dbReference>
<dbReference type="CDD" id="cd17580">
    <property type="entry name" value="REC_2_DhkD-like"/>
    <property type="match status" value="1"/>
</dbReference>
<evidence type="ECO:0000256" key="8">
    <source>
        <dbReference type="PROSITE-ProRule" id="PRU00169"/>
    </source>
</evidence>
<keyword evidence="4" id="KW-0808">Transferase</keyword>
<dbReference type="Gene3D" id="3.30.450.40">
    <property type="match status" value="1"/>
</dbReference>
<dbReference type="AlphaFoldDB" id="A0A2L0F4K0"/>
<dbReference type="Pfam" id="PF00072">
    <property type="entry name" value="Response_reg"/>
    <property type="match status" value="2"/>
</dbReference>
<dbReference type="Gene3D" id="3.30.565.10">
    <property type="entry name" value="Histidine kinase-like ATPase, C-terminal domain"/>
    <property type="match status" value="1"/>
</dbReference>
<dbReference type="InterPro" id="IPR035965">
    <property type="entry name" value="PAS-like_dom_sf"/>
</dbReference>
<accession>A0A2L0F4K0</accession>
<dbReference type="SUPFAM" id="SSF55785">
    <property type="entry name" value="PYP-like sensor domain (PAS domain)"/>
    <property type="match status" value="2"/>
</dbReference>
<dbReference type="PROSITE" id="PS50112">
    <property type="entry name" value="PAS"/>
    <property type="match status" value="2"/>
</dbReference>
<reference evidence="14 15" key="1">
    <citation type="submission" date="2015-09" db="EMBL/GenBank/DDBJ databases">
        <title>Sorangium comparison.</title>
        <authorList>
            <person name="Zaburannyi N."/>
            <person name="Bunk B."/>
            <person name="Overmann J."/>
            <person name="Mueller R."/>
        </authorList>
    </citation>
    <scope>NUCLEOTIDE SEQUENCE [LARGE SCALE GENOMIC DNA]</scope>
    <source>
        <strain evidence="14 15">So ce26</strain>
    </source>
</reference>
<dbReference type="Gene3D" id="1.10.287.130">
    <property type="match status" value="1"/>
</dbReference>
<dbReference type="PRINTS" id="PR00344">
    <property type="entry name" value="BCTRLSENSOR"/>
</dbReference>
<dbReference type="InterPro" id="IPR004358">
    <property type="entry name" value="Sig_transdc_His_kin-like_C"/>
</dbReference>
<dbReference type="Pfam" id="PF00512">
    <property type="entry name" value="HisKA"/>
    <property type="match status" value="1"/>
</dbReference>
<feature type="domain" description="Histidine kinase" evidence="10">
    <location>
        <begin position="567"/>
        <end position="785"/>
    </location>
</feature>
<feature type="modified residue" description="4-aspartylphosphate" evidence="8">
    <location>
        <position position="58"/>
    </location>
</feature>
<dbReference type="InterPro" id="IPR011006">
    <property type="entry name" value="CheY-like_superfamily"/>
</dbReference>
<protein>
    <recommendedName>
        <fullName evidence="2">histidine kinase</fullName>
        <ecNumber evidence="2">2.7.13.3</ecNumber>
    </recommendedName>
</protein>
<dbReference type="InterPro" id="IPR000014">
    <property type="entry name" value="PAS"/>
</dbReference>
<evidence type="ECO:0000313" key="14">
    <source>
        <dbReference type="EMBL" id="AUX46494.1"/>
    </source>
</evidence>
<feature type="domain" description="PAC" evidence="13">
    <location>
        <begin position="217"/>
        <end position="269"/>
    </location>
</feature>
<evidence type="ECO:0000259" key="11">
    <source>
        <dbReference type="PROSITE" id="PS50110"/>
    </source>
</evidence>
<dbReference type="SUPFAM" id="SSF52172">
    <property type="entry name" value="CheY-like"/>
    <property type="match status" value="2"/>
</dbReference>
<dbReference type="Pfam" id="PF08448">
    <property type="entry name" value="PAS_4"/>
    <property type="match status" value="1"/>
</dbReference>
<dbReference type="CDD" id="cd16922">
    <property type="entry name" value="HATPase_EvgS-ArcB-TorS-like"/>
    <property type="match status" value="1"/>
</dbReference>
<keyword evidence="3 8" id="KW-0597">Phosphoprotein</keyword>
<evidence type="ECO:0000256" key="9">
    <source>
        <dbReference type="SAM" id="Coils"/>
    </source>
</evidence>
<dbReference type="GO" id="GO:0000155">
    <property type="term" value="F:phosphorelay sensor kinase activity"/>
    <property type="evidence" value="ECO:0007669"/>
    <property type="project" value="InterPro"/>
</dbReference>
<evidence type="ECO:0000256" key="6">
    <source>
        <dbReference type="ARBA" id="ARBA00023012"/>
    </source>
</evidence>
<evidence type="ECO:0000256" key="5">
    <source>
        <dbReference type="ARBA" id="ARBA00022777"/>
    </source>
</evidence>
<gene>
    <name evidence="14" type="ORF">SOCE26_080000</name>
</gene>
<feature type="domain" description="PAS" evidence="12">
    <location>
        <begin position="141"/>
        <end position="213"/>
    </location>
</feature>
<dbReference type="PROSITE" id="PS50109">
    <property type="entry name" value="HIS_KIN"/>
    <property type="match status" value="1"/>
</dbReference>
<dbReference type="InterPro" id="IPR000700">
    <property type="entry name" value="PAS-assoc_C"/>
</dbReference>
<dbReference type="Pfam" id="PF00989">
    <property type="entry name" value="PAS"/>
    <property type="match status" value="1"/>
</dbReference>
<dbReference type="EC" id="2.7.13.3" evidence="2"/>
<dbReference type="OrthoDB" id="9768069at2"/>
<keyword evidence="7" id="KW-0472">Membrane</keyword>
<dbReference type="SMART" id="SM00387">
    <property type="entry name" value="HATPase_c"/>
    <property type="match status" value="1"/>
</dbReference>
<dbReference type="InterPro" id="IPR001610">
    <property type="entry name" value="PAC"/>
</dbReference>
<evidence type="ECO:0000256" key="2">
    <source>
        <dbReference type="ARBA" id="ARBA00012438"/>
    </source>
</evidence>
<keyword evidence="6" id="KW-0902">Two-component regulatory system</keyword>
<evidence type="ECO:0000256" key="3">
    <source>
        <dbReference type="ARBA" id="ARBA00022553"/>
    </source>
</evidence>
<evidence type="ECO:0000259" key="10">
    <source>
        <dbReference type="PROSITE" id="PS50109"/>
    </source>
</evidence>
<feature type="coiled-coil region" evidence="9">
    <location>
        <begin position="540"/>
        <end position="567"/>
    </location>
</feature>
<comment type="catalytic activity">
    <reaction evidence="1">
        <text>ATP + protein L-histidine = ADP + protein N-phospho-L-histidine.</text>
        <dbReference type="EC" id="2.7.13.3"/>
    </reaction>
</comment>
<dbReference type="SMART" id="SM00388">
    <property type="entry name" value="HisKA"/>
    <property type="match status" value="1"/>
</dbReference>
<dbReference type="Gene3D" id="3.40.50.2300">
    <property type="match status" value="2"/>
</dbReference>
<dbReference type="PANTHER" id="PTHR43547">
    <property type="entry name" value="TWO-COMPONENT HISTIDINE KINASE"/>
    <property type="match status" value="1"/>
</dbReference>
<dbReference type="InterPro" id="IPR029016">
    <property type="entry name" value="GAF-like_dom_sf"/>
</dbReference>
<dbReference type="SUPFAM" id="SSF55874">
    <property type="entry name" value="ATPase domain of HSP90 chaperone/DNA topoisomerase II/histidine kinase"/>
    <property type="match status" value="1"/>
</dbReference>
<dbReference type="InterPro" id="IPR036097">
    <property type="entry name" value="HisK_dim/P_sf"/>
</dbReference>
<keyword evidence="5" id="KW-0418">Kinase</keyword>
<dbReference type="PROSITE" id="PS50113">
    <property type="entry name" value="PAC"/>
    <property type="match status" value="2"/>
</dbReference>
<dbReference type="FunFam" id="3.30.565.10:FF:000006">
    <property type="entry name" value="Sensor histidine kinase WalK"/>
    <property type="match status" value="1"/>
</dbReference>
<feature type="modified residue" description="4-aspartylphosphate" evidence="8">
    <location>
        <position position="857"/>
    </location>
</feature>
<dbReference type="FunFam" id="1.10.287.130:FF:000001">
    <property type="entry name" value="Two-component sensor histidine kinase"/>
    <property type="match status" value="1"/>
</dbReference>
<dbReference type="RefSeq" id="WP_104984667.1">
    <property type="nucleotide sequence ID" value="NZ_CP012673.1"/>
</dbReference>
<dbReference type="Gene3D" id="3.30.450.20">
    <property type="entry name" value="PAS domain"/>
    <property type="match status" value="2"/>
</dbReference>
<evidence type="ECO:0000256" key="4">
    <source>
        <dbReference type="ARBA" id="ARBA00022679"/>
    </source>
</evidence>
<dbReference type="InterPro" id="IPR003018">
    <property type="entry name" value="GAF"/>
</dbReference>
<dbReference type="SMART" id="SM00065">
    <property type="entry name" value="GAF"/>
    <property type="match status" value="1"/>
</dbReference>
<proteinExistence type="predicted"/>
<name>A0A2L0F4K0_SORCE</name>
<dbReference type="InterPro" id="IPR003594">
    <property type="entry name" value="HATPase_dom"/>
</dbReference>
<feature type="domain" description="PAC" evidence="13">
    <location>
        <begin position="503"/>
        <end position="556"/>
    </location>
</feature>
<evidence type="ECO:0000256" key="1">
    <source>
        <dbReference type="ARBA" id="ARBA00000085"/>
    </source>
</evidence>
<dbReference type="SMART" id="SM00086">
    <property type="entry name" value="PAC"/>
    <property type="match status" value="2"/>
</dbReference>
<dbReference type="InterPro" id="IPR005467">
    <property type="entry name" value="His_kinase_dom"/>
</dbReference>
<organism evidence="14 15">
    <name type="scientific">Sorangium cellulosum</name>
    <name type="common">Polyangium cellulosum</name>
    <dbReference type="NCBI Taxonomy" id="56"/>
    <lineage>
        <taxon>Bacteria</taxon>
        <taxon>Pseudomonadati</taxon>
        <taxon>Myxococcota</taxon>
        <taxon>Polyangia</taxon>
        <taxon>Polyangiales</taxon>
        <taxon>Polyangiaceae</taxon>
        <taxon>Sorangium</taxon>
    </lineage>
</organism>
<dbReference type="SMART" id="SM00091">
    <property type="entry name" value="PAS"/>
    <property type="match status" value="2"/>
</dbReference>
<evidence type="ECO:0000259" key="12">
    <source>
        <dbReference type="PROSITE" id="PS50112"/>
    </source>
</evidence>
<feature type="domain" description="PAS" evidence="12">
    <location>
        <begin position="429"/>
        <end position="501"/>
    </location>
</feature>
<sequence length="929" mass="102342">MRPPVAAVLLLEDNDLDAGLVCERLDQAALPVEVERVRGRDDFVARLRERPYDLILADCELPTLEGLGSLELAREHQPDAAFVFVSGTPGEERAVEALKRGATDYVMKQRLSALPAAVGRALAEARARRAQKAAAAALQEREAEYRTLFEAAAAGSAEVDLPTGKLIRVNQKFCEMTGYTRDELTGRMTLADLTHPDDRAGHQAAVDRLERGEVHECQFEKRYVRKDGAVLWVHVTDSVVRRAAGRPDRILAVVQDITARKRAEERLRLLYAVGEATRPAADPRDVMSATTRLLGEHLKATRCAYAGVEPDNDQFTIEDWTAQGVPSSAGTYSLDRFGPRAAADMREGRTLVVRDMDREVSPAEGADMFNALGIKAIVCCPLVKGGRLVAMMAVHQAAPRDWQPEEIAIVEEVVERSWAHIERLRAELERARFALLAENAHDFVGIAGPDLTPLYVNRAGMALIGLDSADELRATKVLDFFFPEDHPTLRDEFLPRVAREGAAEIEVRFRHFKTGEPIWMTYGVVALKDTSGRLTGFATVSRNISERRRAEEALKEADRRKDEFLAILAHELRNPLAPIRTGLQTLKRSPADGPEAERTLAIMERQLGHMVRLIDDLLDVSRITRGKIDLRKERIDVATVIENAVEASRPLVEAGKHTLSVALPDEPLWLDADLTRLAQVVNNLINNAAKYTPDGGRIELSVRREGREALVVVKDSGAGISGEMLPRVFEMFAQADRTLERAHGGLGVGLTLVHRLVQMHGGTVHVESEGLNRGSTFTVRLPLLDAPAKADAKPPESGRVKGNAPGKRVLVVDDNRDGAETLALLLEIFGHSTQIAYDGPGALEAVQTFRPDVAFLDIGLPGFSGYEVARRFREDPTLRSTVLVALTGWGADEYRQKSREAGFDFHLTKPVQAAQVRDILSRVSELGGH</sequence>
<dbReference type="InterPro" id="IPR013767">
    <property type="entry name" value="PAS_fold"/>
</dbReference>
<dbReference type="CDD" id="cd00082">
    <property type="entry name" value="HisKA"/>
    <property type="match status" value="1"/>
</dbReference>
<dbReference type="InterPro" id="IPR001789">
    <property type="entry name" value="Sig_transdc_resp-reg_receiver"/>
</dbReference>
<dbReference type="SUPFAM" id="SSF55781">
    <property type="entry name" value="GAF domain-like"/>
    <property type="match status" value="1"/>
</dbReference>
<dbReference type="Pfam" id="PF02518">
    <property type="entry name" value="HATPase_c"/>
    <property type="match status" value="1"/>
</dbReference>
<dbReference type="NCBIfam" id="TIGR00229">
    <property type="entry name" value="sensory_box"/>
    <property type="match status" value="2"/>
</dbReference>
<dbReference type="Proteomes" id="UP000238348">
    <property type="component" value="Chromosome"/>
</dbReference>
<evidence type="ECO:0000259" key="13">
    <source>
        <dbReference type="PROSITE" id="PS50113"/>
    </source>
</evidence>
<keyword evidence="9" id="KW-0175">Coiled coil</keyword>
<dbReference type="PROSITE" id="PS50110">
    <property type="entry name" value="RESPONSE_REGULATORY"/>
    <property type="match status" value="2"/>
</dbReference>
<dbReference type="InterPro" id="IPR003661">
    <property type="entry name" value="HisK_dim/P_dom"/>
</dbReference>
<evidence type="ECO:0000313" key="15">
    <source>
        <dbReference type="Proteomes" id="UP000238348"/>
    </source>
</evidence>
<feature type="domain" description="Response regulatory" evidence="11">
    <location>
        <begin position="7"/>
        <end position="123"/>
    </location>
</feature>
<dbReference type="GO" id="GO:0006355">
    <property type="term" value="P:regulation of DNA-templated transcription"/>
    <property type="evidence" value="ECO:0007669"/>
    <property type="project" value="InterPro"/>
</dbReference>
<dbReference type="Pfam" id="PF01590">
    <property type="entry name" value="GAF"/>
    <property type="match status" value="1"/>
</dbReference>